<comment type="caution">
    <text evidence="1">The sequence shown here is derived from an EMBL/GenBank/DDBJ whole genome shotgun (WGS) entry which is preliminary data.</text>
</comment>
<organism evidence="1 2">
    <name type="scientific">Rhizobium mongolense</name>
    <dbReference type="NCBI Taxonomy" id="57676"/>
    <lineage>
        <taxon>Bacteria</taxon>
        <taxon>Pseudomonadati</taxon>
        <taxon>Pseudomonadota</taxon>
        <taxon>Alphaproteobacteria</taxon>
        <taxon>Hyphomicrobiales</taxon>
        <taxon>Rhizobiaceae</taxon>
        <taxon>Rhizobium/Agrobacterium group</taxon>
        <taxon>Rhizobium</taxon>
    </lineage>
</organism>
<dbReference type="Proteomes" id="UP000533641">
    <property type="component" value="Unassembled WGS sequence"/>
</dbReference>
<name>A0A7W6RS27_9HYPH</name>
<gene>
    <name evidence="1" type="ORF">GGE12_005380</name>
</gene>
<dbReference type="EMBL" id="JACIGM010000013">
    <property type="protein sequence ID" value="MBB4277573.1"/>
    <property type="molecule type" value="Genomic_DNA"/>
</dbReference>
<protein>
    <submittedName>
        <fullName evidence="1">Uncharacterized protein</fullName>
    </submittedName>
</protein>
<evidence type="ECO:0000313" key="1">
    <source>
        <dbReference type="EMBL" id="MBB4277573.1"/>
    </source>
</evidence>
<sequence length="36" mass="3966">MLIGEAVKLLFILFMRQDRTMLAKSPSLSPLVSSDG</sequence>
<dbReference type="AlphaFoldDB" id="A0A7W6RS27"/>
<reference evidence="1 2" key="1">
    <citation type="submission" date="2020-08" db="EMBL/GenBank/DDBJ databases">
        <title>Genomic Encyclopedia of Type Strains, Phase IV (KMG-V): Genome sequencing to study the core and pangenomes of soil and plant-associated prokaryotes.</title>
        <authorList>
            <person name="Whitman W."/>
        </authorList>
    </citation>
    <scope>NUCLEOTIDE SEQUENCE [LARGE SCALE GENOMIC DNA]</scope>
    <source>
        <strain evidence="1 2">SEMIA 402</strain>
    </source>
</reference>
<proteinExistence type="predicted"/>
<evidence type="ECO:0000313" key="2">
    <source>
        <dbReference type="Proteomes" id="UP000533641"/>
    </source>
</evidence>
<accession>A0A7W6RS27</accession>